<reference evidence="2" key="1">
    <citation type="journal article" date="2020" name="Stud. Mycol.">
        <title>101 Dothideomycetes genomes: A test case for predicting lifestyles and emergence of pathogens.</title>
        <authorList>
            <person name="Haridas S."/>
            <person name="Albert R."/>
            <person name="Binder M."/>
            <person name="Bloem J."/>
            <person name="LaButti K."/>
            <person name="Salamov A."/>
            <person name="Andreopoulos B."/>
            <person name="Baker S."/>
            <person name="Barry K."/>
            <person name="Bills G."/>
            <person name="Bluhm B."/>
            <person name="Cannon C."/>
            <person name="Castanera R."/>
            <person name="Culley D."/>
            <person name="Daum C."/>
            <person name="Ezra D."/>
            <person name="Gonzalez J."/>
            <person name="Henrissat B."/>
            <person name="Kuo A."/>
            <person name="Liang C."/>
            <person name="Lipzen A."/>
            <person name="Lutzoni F."/>
            <person name="Magnuson J."/>
            <person name="Mondo S."/>
            <person name="Nolan M."/>
            <person name="Ohm R."/>
            <person name="Pangilinan J."/>
            <person name="Park H.-J."/>
            <person name="Ramirez L."/>
            <person name="Alfaro M."/>
            <person name="Sun H."/>
            <person name="Tritt A."/>
            <person name="Yoshinaga Y."/>
            <person name="Zwiers L.-H."/>
            <person name="Turgeon B."/>
            <person name="Goodwin S."/>
            <person name="Spatafora J."/>
            <person name="Crous P."/>
            <person name="Grigoriev I."/>
        </authorList>
    </citation>
    <scope>NUCLEOTIDE SEQUENCE [LARGE SCALE GENOMIC DNA]</scope>
    <source>
        <strain evidence="2">CBS 304.66</strain>
    </source>
</reference>
<organism evidence="1 2">
    <name type="scientific">Lojkania enalia</name>
    <dbReference type="NCBI Taxonomy" id="147567"/>
    <lineage>
        <taxon>Eukaryota</taxon>
        <taxon>Fungi</taxon>
        <taxon>Dikarya</taxon>
        <taxon>Ascomycota</taxon>
        <taxon>Pezizomycotina</taxon>
        <taxon>Dothideomycetes</taxon>
        <taxon>Pleosporomycetidae</taxon>
        <taxon>Pleosporales</taxon>
        <taxon>Pleosporales incertae sedis</taxon>
        <taxon>Lojkania</taxon>
    </lineage>
</organism>
<accession>A0A9P4MVE7</accession>
<name>A0A9P4MVE7_9PLEO</name>
<evidence type="ECO:0000313" key="2">
    <source>
        <dbReference type="Proteomes" id="UP000800093"/>
    </source>
</evidence>
<comment type="caution">
    <text evidence="1">The sequence shown here is derived from an EMBL/GenBank/DDBJ whole genome shotgun (WGS) entry which is preliminary data.</text>
</comment>
<sequence>MDIANIVAIVTLIVALFALFAAVVQVNIQASIEERRKGKTDKLALGEWAITWPQAKGIVFGIFSTLRIPLQFGDPRIITVPFITVGALEDCLRAEASKEKRGNIERRMKARLVESATRSIAIGSGRFTGRMYAVRNTTRKRSEACWSDAMDMCGITREYWPLLTGASALACDGAIRPANAVTNLHSLWGFARAMGLRVIEINGTRITMTNGGASIYLDQYAGIDRPTRLAHFSGSPNGRYNILEEMSQQTAESVYADAVWSDGCVPVPSRLEPNSPLGVLKETGKRRVAWPTSINPPILDDNCPPSKEMFSSWAMEFVTICNREQPKPGRVGYIELIKAREPAVISCIRTYPIKELSSEQKKACNEALLWCVDHWWRDPNQANNAHGRVETPRLPLPDVSYISSEFVTGRAQAARWCHTARALESVPVDMECWNNCCRYAKKASSGQYQANNTLSHGEQAVLVKFLQGWKLYNFTYKPYDGELARNQDTAGAASTICEILLVAMALLSIAMDSSQMGSSEVNKALEIELG</sequence>
<evidence type="ECO:0000313" key="1">
    <source>
        <dbReference type="EMBL" id="KAF2258915.1"/>
    </source>
</evidence>
<keyword evidence="2" id="KW-1185">Reference proteome</keyword>
<gene>
    <name evidence="1" type="ORF">CC78DRAFT_548756</name>
</gene>
<dbReference type="AlphaFoldDB" id="A0A9P4MVE7"/>
<proteinExistence type="predicted"/>
<dbReference type="OrthoDB" id="3227168at2759"/>
<dbReference type="EMBL" id="ML986728">
    <property type="protein sequence ID" value="KAF2258915.1"/>
    <property type="molecule type" value="Genomic_DNA"/>
</dbReference>
<protein>
    <submittedName>
        <fullName evidence="1">Uncharacterized protein</fullName>
    </submittedName>
</protein>
<dbReference type="Proteomes" id="UP000800093">
    <property type="component" value="Unassembled WGS sequence"/>
</dbReference>